<comment type="function">
    <text evidence="8">Catalyzes the transfer of a phosphate group to glutamate to form L-glutamate 5-phosphate.</text>
</comment>
<dbReference type="Gene3D" id="3.40.1160.10">
    <property type="entry name" value="Acetylglutamate kinase-like"/>
    <property type="match status" value="2"/>
</dbReference>
<dbReference type="PRINTS" id="PR00474">
    <property type="entry name" value="GLU5KINASE"/>
</dbReference>
<dbReference type="InterPro" id="IPR005715">
    <property type="entry name" value="Glu_5kinase/COase_Synthase"/>
</dbReference>
<gene>
    <name evidence="8 10" type="primary">proB</name>
    <name evidence="10" type="ORF">G5B42_09725</name>
</gene>
<dbReference type="InterPro" id="IPR015947">
    <property type="entry name" value="PUA-like_sf"/>
</dbReference>
<dbReference type="InterPro" id="IPR011529">
    <property type="entry name" value="Glu_5kinase"/>
</dbReference>
<protein>
    <recommendedName>
        <fullName evidence="8">Glutamate 5-kinase</fullName>
        <ecNumber evidence="8">2.7.2.11</ecNumber>
    </recommendedName>
    <alternativeName>
        <fullName evidence="8">Gamma-glutamyl kinase</fullName>
        <shortName evidence="8">GK</shortName>
    </alternativeName>
</protein>
<keyword evidence="1 8" id="KW-0963">Cytoplasm</keyword>
<keyword evidence="4 8" id="KW-0808">Transferase</keyword>
<keyword evidence="3 8" id="KW-0641">Proline biosynthesis</keyword>
<comment type="pathway">
    <text evidence="8">Amino-acid biosynthesis; L-proline biosynthesis; L-glutamate 5-semialdehyde from L-glutamate: step 1/2.</text>
</comment>
<dbReference type="GO" id="GO:0005524">
    <property type="term" value="F:ATP binding"/>
    <property type="evidence" value="ECO:0007669"/>
    <property type="project" value="UniProtKB-KW"/>
</dbReference>
<dbReference type="FunFam" id="2.30.130.10:FF:000007">
    <property type="entry name" value="Glutamate 5-kinase"/>
    <property type="match status" value="1"/>
</dbReference>
<dbReference type="Pfam" id="PF01472">
    <property type="entry name" value="PUA"/>
    <property type="match status" value="1"/>
</dbReference>
<dbReference type="HAMAP" id="MF_00456">
    <property type="entry name" value="ProB"/>
    <property type="match status" value="1"/>
</dbReference>
<dbReference type="SMART" id="SM00359">
    <property type="entry name" value="PUA"/>
    <property type="match status" value="1"/>
</dbReference>
<accession>A0A8J6I138</accession>
<dbReference type="InterPro" id="IPR002478">
    <property type="entry name" value="PUA"/>
</dbReference>
<dbReference type="InterPro" id="IPR041739">
    <property type="entry name" value="G5K_ProB"/>
</dbReference>
<feature type="binding site" evidence="8">
    <location>
        <begin position="227"/>
        <end position="233"/>
    </location>
    <ligand>
        <name>ATP</name>
        <dbReference type="ChEBI" id="CHEBI:30616"/>
    </ligand>
</feature>
<dbReference type="Proteomes" id="UP000657177">
    <property type="component" value="Unassembled WGS sequence"/>
</dbReference>
<dbReference type="InterPro" id="IPR036393">
    <property type="entry name" value="AceGlu_kinase-like_sf"/>
</dbReference>
<evidence type="ECO:0000256" key="6">
    <source>
        <dbReference type="ARBA" id="ARBA00022777"/>
    </source>
</evidence>
<dbReference type="SUPFAM" id="SSF88697">
    <property type="entry name" value="PUA domain-like"/>
    <property type="match status" value="1"/>
</dbReference>
<dbReference type="PROSITE" id="PS50890">
    <property type="entry name" value="PUA"/>
    <property type="match status" value="1"/>
</dbReference>
<dbReference type="PANTHER" id="PTHR43654:SF1">
    <property type="entry name" value="ISOPENTENYL PHOSPHATE KINASE"/>
    <property type="match status" value="1"/>
</dbReference>
<feature type="binding site" evidence="8">
    <location>
        <position position="151"/>
    </location>
    <ligand>
        <name>substrate</name>
    </ligand>
</feature>
<feature type="binding site" evidence="8">
    <location>
        <position position="165"/>
    </location>
    <ligand>
        <name>substrate</name>
    </ligand>
</feature>
<comment type="similarity">
    <text evidence="8">Belongs to the glutamate 5-kinase family.</text>
</comment>
<dbReference type="InterPro" id="IPR036974">
    <property type="entry name" value="PUA_sf"/>
</dbReference>
<dbReference type="PANTHER" id="PTHR43654">
    <property type="entry name" value="GLUTAMATE 5-KINASE"/>
    <property type="match status" value="1"/>
</dbReference>
<evidence type="ECO:0000256" key="5">
    <source>
        <dbReference type="ARBA" id="ARBA00022741"/>
    </source>
</evidence>
<evidence type="ECO:0000313" key="11">
    <source>
        <dbReference type="Proteomes" id="UP000657177"/>
    </source>
</evidence>
<dbReference type="UniPathway" id="UPA00098">
    <property type="reaction ID" value="UER00359"/>
</dbReference>
<keyword evidence="2 8" id="KW-0028">Amino-acid biosynthesis</keyword>
<evidence type="ECO:0000256" key="2">
    <source>
        <dbReference type="ARBA" id="ARBA00022605"/>
    </source>
</evidence>
<dbReference type="InterPro" id="IPR019797">
    <property type="entry name" value="Glutamate_5-kinase_CS"/>
</dbReference>
<dbReference type="GO" id="GO:0004349">
    <property type="term" value="F:glutamate 5-kinase activity"/>
    <property type="evidence" value="ECO:0007669"/>
    <property type="project" value="UniProtKB-UniRule"/>
</dbReference>
<reference evidence="10" key="1">
    <citation type="submission" date="2020-06" db="EMBL/GenBank/DDBJ databases">
        <title>Novel chitinolytic bacterium.</title>
        <authorList>
            <person name="Ungkulpasvich U."/>
            <person name="Kosugi A."/>
            <person name="Uke A."/>
        </authorList>
    </citation>
    <scope>NUCLEOTIDE SEQUENCE</scope>
    <source>
        <strain evidence="10">UUS1-1</strain>
    </source>
</reference>
<dbReference type="InterPro" id="IPR001048">
    <property type="entry name" value="Asp/Glu/Uridylate_kinase"/>
</dbReference>
<feature type="binding site" evidence="8">
    <location>
        <begin position="185"/>
        <end position="186"/>
    </location>
    <ligand>
        <name>ATP</name>
        <dbReference type="ChEBI" id="CHEBI:30616"/>
    </ligand>
</feature>
<feature type="domain" description="PUA" evidence="9">
    <location>
        <begin position="293"/>
        <end position="376"/>
    </location>
</feature>
<dbReference type="SUPFAM" id="SSF53633">
    <property type="entry name" value="Carbamate kinase-like"/>
    <property type="match status" value="1"/>
</dbReference>
<dbReference type="FunFam" id="3.40.1160.10:FF:000018">
    <property type="entry name" value="Glutamate 5-kinase"/>
    <property type="match status" value="1"/>
</dbReference>
<keyword evidence="11" id="KW-1185">Reference proteome</keyword>
<dbReference type="InterPro" id="IPR001057">
    <property type="entry name" value="Glu/AcGlu_kinase"/>
</dbReference>
<dbReference type="PIRSF" id="PIRSF000729">
    <property type="entry name" value="GK"/>
    <property type="match status" value="1"/>
</dbReference>
<keyword evidence="5 8" id="KW-0547">Nucleotide-binding</keyword>
<dbReference type="NCBIfam" id="TIGR01027">
    <property type="entry name" value="proB"/>
    <property type="match status" value="1"/>
</dbReference>
<dbReference type="EMBL" id="JAAKDE010000023">
    <property type="protein sequence ID" value="MBA2133810.1"/>
    <property type="molecule type" value="Genomic_DNA"/>
</dbReference>
<organism evidence="10 11">
    <name type="scientific">Capillibacterium thermochitinicola</name>
    <dbReference type="NCBI Taxonomy" id="2699427"/>
    <lineage>
        <taxon>Bacteria</taxon>
        <taxon>Bacillati</taxon>
        <taxon>Bacillota</taxon>
        <taxon>Capillibacterium</taxon>
    </lineage>
</organism>
<evidence type="ECO:0000256" key="3">
    <source>
        <dbReference type="ARBA" id="ARBA00022650"/>
    </source>
</evidence>
<dbReference type="PROSITE" id="PS00902">
    <property type="entry name" value="GLUTAMATE_5_KINASE"/>
    <property type="match status" value="1"/>
</dbReference>
<dbReference type="CDD" id="cd21157">
    <property type="entry name" value="PUA_G5K"/>
    <property type="match status" value="1"/>
</dbReference>
<dbReference type="AlphaFoldDB" id="A0A8J6I138"/>
<dbReference type="GO" id="GO:0055129">
    <property type="term" value="P:L-proline biosynthetic process"/>
    <property type="evidence" value="ECO:0007669"/>
    <property type="project" value="UniProtKB-UniRule"/>
</dbReference>
<evidence type="ECO:0000256" key="8">
    <source>
        <dbReference type="HAMAP-Rule" id="MF_00456"/>
    </source>
</evidence>
<feature type="binding site" evidence="8">
    <location>
        <position position="23"/>
    </location>
    <ligand>
        <name>ATP</name>
        <dbReference type="ChEBI" id="CHEBI:30616"/>
    </ligand>
</feature>
<keyword evidence="7 8" id="KW-0067">ATP-binding</keyword>
<dbReference type="GO" id="GO:0003723">
    <property type="term" value="F:RNA binding"/>
    <property type="evidence" value="ECO:0007669"/>
    <property type="project" value="InterPro"/>
</dbReference>
<comment type="subcellular location">
    <subcellularLocation>
        <location evidence="8">Cytoplasm</location>
    </subcellularLocation>
</comment>
<sequence length="385" mass="41624">MGVFLALAELRSRLKEAQTIVVKVGTSSLTYATGRLNLKNMERLVRQIADLHNSGKKVVLVSSGAVGAGVGELGLTSKPRTIPERQAVAAVGQGFLMQVYNKFFLEYGIVTAQILLTRDDMGDRRRYLNARNTLMMLLNEYKALPIINENDTVATEELQLRFGDNDTLAALVAGLIGADLLILLSDIGGLYTSDPRKDQTANLIPVVKEISPSIWSSAGEAGTSRGTGGMITKLEAARIATRSGITMVLASAEEDSVLSRIVAGEEIGTLFLPNDDTLVQRERWIAFAGQPQGAVVIDEGAVTALLERKKSLLPSGVIAVKGKFGVGDLIRVLDPQEQEIARGLSNFSTEEIEKIKGANTAQLPKVLGYKTFEEVIHRNNLVCFE</sequence>
<evidence type="ECO:0000313" key="10">
    <source>
        <dbReference type="EMBL" id="MBA2133810.1"/>
    </source>
</evidence>
<name>A0A8J6I138_9FIRM</name>
<comment type="catalytic activity">
    <reaction evidence="8">
        <text>L-glutamate + ATP = L-glutamyl 5-phosphate + ADP</text>
        <dbReference type="Rhea" id="RHEA:14877"/>
        <dbReference type="ChEBI" id="CHEBI:29985"/>
        <dbReference type="ChEBI" id="CHEBI:30616"/>
        <dbReference type="ChEBI" id="CHEBI:58274"/>
        <dbReference type="ChEBI" id="CHEBI:456216"/>
        <dbReference type="EC" id="2.7.2.11"/>
    </reaction>
</comment>
<dbReference type="Gene3D" id="2.30.130.10">
    <property type="entry name" value="PUA domain"/>
    <property type="match status" value="1"/>
</dbReference>
<keyword evidence="6 8" id="KW-0418">Kinase</keyword>
<evidence type="ECO:0000259" key="9">
    <source>
        <dbReference type="SMART" id="SM00359"/>
    </source>
</evidence>
<dbReference type="GO" id="GO:0005829">
    <property type="term" value="C:cytosol"/>
    <property type="evidence" value="ECO:0007669"/>
    <property type="project" value="TreeGrafter"/>
</dbReference>
<comment type="caution">
    <text evidence="10">The sequence shown here is derived from an EMBL/GenBank/DDBJ whole genome shotgun (WGS) entry which is preliminary data.</text>
</comment>
<evidence type="ECO:0000256" key="1">
    <source>
        <dbReference type="ARBA" id="ARBA00022490"/>
    </source>
</evidence>
<dbReference type="EC" id="2.7.2.11" evidence="8"/>
<evidence type="ECO:0000256" key="7">
    <source>
        <dbReference type="ARBA" id="ARBA00022840"/>
    </source>
</evidence>
<evidence type="ECO:0000256" key="4">
    <source>
        <dbReference type="ARBA" id="ARBA00022679"/>
    </source>
</evidence>
<proteinExistence type="inferred from homology"/>
<dbReference type="CDD" id="cd04242">
    <property type="entry name" value="AAK_G5K_ProB"/>
    <property type="match status" value="1"/>
</dbReference>
<dbReference type="Pfam" id="PF00696">
    <property type="entry name" value="AA_kinase"/>
    <property type="match status" value="1"/>
</dbReference>
<feature type="binding site" evidence="8">
    <location>
        <position position="63"/>
    </location>
    <ligand>
        <name>substrate</name>
    </ligand>
</feature>